<organism evidence="3 4">
    <name type="scientific">Chryseobacterium soldanellicola</name>
    <dbReference type="NCBI Taxonomy" id="311333"/>
    <lineage>
        <taxon>Bacteria</taxon>
        <taxon>Pseudomonadati</taxon>
        <taxon>Bacteroidota</taxon>
        <taxon>Flavobacteriia</taxon>
        <taxon>Flavobacteriales</taxon>
        <taxon>Weeksellaceae</taxon>
        <taxon>Chryseobacterium group</taxon>
        <taxon>Chryseobacterium</taxon>
    </lineage>
</organism>
<evidence type="ECO:0000256" key="1">
    <source>
        <dbReference type="PROSITE-ProRule" id="PRU00023"/>
    </source>
</evidence>
<sequence length="119" mass="13755">MKKIISTTLVFGMFAFTSMLFAQQMTKDQRKAFQTDNIETFKKFFPKEDYNKCFDIKETSFSLLTFSVIHDRKNIFNYLLSNNADVNKACSNQTPLMAADTYKKPELAKILVKKGAKKN</sequence>
<keyword evidence="2" id="KW-0732">Signal</keyword>
<evidence type="ECO:0000313" key="3">
    <source>
        <dbReference type="EMBL" id="SDQ83786.1"/>
    </source>
</evidence>
<dbReference type="SUPFAM" id="SSF48403">
    <property type="entry name" value="Ankyrin repeat"/>
    <property type="match status" value="1"/>
</dbReference>
<keyword evidence="4" id="KW-1185">Reference proteome</keyword>
<dbReference type="PROSITE" id="PS50088">
    <property type="entry name" value="ANK_REPEAT"/>
    <property type="match status" value="1"/>
</dbReference>
<dbReference type="PROSITE" id="PS50297">
    <property type="entry name" value="ANK_REP_REGION"/>
    <property type="match status" value="1"/>
</dbReference>
<gene>
    <name evidence="3" type="ORF">SAMN05421664_2789</name>
</gene>
<feature type="chain" id="PRO_5011650281" evidence="2">
    <location>
        <begin position="23"/>
        <end position="119"/>
    </location>
</feature>
<protein>
    <submittedName>
        <fullName evidence="3">Ankyrin repeat-containing protein</fullName>
    </submittedName>
</protein>
<evidence type="ECO:0000256" key="2">
    <source>
        <dbReference type="SAM" id="SignalP"/>
    </source>
</evidence>
<name>A0A1H1E6N2_9FLAO</name>
<dbReference type="STRING" id="311333.SAMN05421664_2789"/>
<dbReference type="Proteomes" id="UP000199627">
    <property type="component" value="Unassembled WGS sequence"/>
</dbReference>
<dbReference type="AlphaFoldDB" id="A0A1H1E6N2"/>
<dbReference type="EMBL" id="FNKL01000003">
    <property type="protein sequence ID" value="SDQ83786.1"/>
    <property type="molecule type" value="Genomic_DNA"/>
</dbReference>
<dbReference type="InterPro" id="IPR036770">
    <property type="entry name" value="Ankyrin_rpt-contain_sf"/>
</dbReference>
<dbReference type="Pfam" id="PF12796">
    <property type="entry name" value="Ank_2"/>
    <property type="match status" value="1"/>
</dbReference>
<proteinExistence type="predicted"/>
<accession>A0A1H1E6N2</accession>
<feature type="repeat" description="ANK" evidence="1">
    <location>
        <begin position="91"/>
        <end position="119"/>
    </location>
</feature>
<dbReference type="InterPro" id="IPR002110">
    <property type="entry name" value="Ankyrin_rpt"/>
</dbReference>
<dbReference type="RefSeq" id="WP_089756306.1">
    <property type="nucleotide sequence ID" value="NZ_FNKL01000003.1"/>
</dbReference>
<dbReference type="OrthoDB" id="1259920at2"/>
<reference evidence="4" key="1">
    <citation type="submission" date="2016-10" db="EMBL/GenBank/DDBJ databases">
        <authorList>
            <person name="Varghese N."/>
            <person name="Submissions S."/>
        </authorList>
    </citation>
    <scope>NUCLEOTIDE SEQUENCE [LARGE SCALE GENOMIC DNA]</scope>
    <source>
        <strain evidence="4">DSM 17072</strain>
    </source>
</reference>
<evidence type="ECO:0000313" key="4">
    <source>
        <dbReference type="Proteomes" id="UP000199627"/>
    </source>
</evidence>
<dbReference type="Gene3D" id="1.25.40.20">
    <property type="entry name" value="Ankyrin repeat-containing domain"/>
    <property type="match status" value="1"/>
</dbReference>
<feature type="signal peptide" evidence="2">
    <location>
        <begin position="1"/>
        <end position="22"/>
    </location>
</feature>
<keyword evidence="1" id="KW-0040">ANK repeat</keyword>